<gene>
    <name evidence="1" type="ORF">K441DRAFT_671161</name>
</gene>
<organism evidence="1 2">
    <name type="scientific">Cenococcum geophilum 1.58</name>
    <dbReference type="NCBI Taxonomy" id="794803"/>
    <lineage>
        <taxon>Eukaryota</taxon>
        <taxon>Fungi</taxon>
        <taxon>Dikarya</taxon>
        <taxon>Ascomycota</taxon>
        <taxon>Pezizomycotina</taxon>
        <taxon>Dothideomycetes</taxon>
        <taxon>Pleosporomycetidae</taxon>
        <taxon>Gloniales</taxon>
        <taxon>Gloniaceae</taxon>
        <taxon>Cenococcum</taxon>
    </lineage>
</organism>
<proteinExistence type="predicted"/>
<keyword evidence="2" id="KW-1185">Reference proteome</keyword>
<accession>A0ACC8ENN4</accession>
<name>A0ACC8ENN4_9PEZI</name>
<evidence type="ECO:0000313" key="1">
    <source>
        <dbReference type="EMBL" id="OCK87177.1"/>
    </source>
</evidence>
<evidence type="ECO:0000313" key="2">
    <source>
        <dbReference type="Proteomes" id="UP000250078"/>
    </source>
</evidence>
<protein>
    <submittedName>
        <fullName evidence="1">Uncharacterized protein</fullName>
    </submittedName>
</protein>
<dbReference type="EMBL" id="KV748266">
    <property type="protein sequence ID" value="OCK87177.1"/>
    <property type="molecule type" value="Genomic_DNA"/>
</dbReference>
<sequence length="64" mass="7494">MQLESRRSSRTSSICRQPQNIITETVEQAIRIERDLNNEALEQPLRRTRWGPEEPESLSIETLT</sequence>
<reference evidence="1 2" key="1">
    <citation type="journal article" date="2016" name="Nat. Commun.">
        <title>Ectomycorrhizal ecology is imprinted in the genome of the dominant symbiotic fungus Cenococcum geophilum.</title>
        <authorList>
            <consortium name="DOE Joint Genome Institute"/>
            <person name="Peter M."/>
            <person name="Kohler A."/>
            <person name="Ohm R.A."/>
            <person name="Kuo A."/>
            <person name="Krutzmann J."/>
            <person name="Morin E."/>
            <person name="Arend M."/>
            <person name="Barry K.W."/>
            <person name="Binder M."/>
            <person name="Choi C."/>
            <person name="Clum A."/>
            <person name="Copeland A."/>
            <person name="Grisel N."/>
            <person name="Haridas S."/>
            <person name="Kipfer T."/>
            <person name="LaButti K."/>
            <person name="Lindquist E."/>
            <person name="Lipzen A."/>
            <person name="Maire R."/>
            <person name="Meier B."/>
            <person name="Mihaltcheva S."/>
            <person name="Molinier V."/>
            <person name="Murat C."/>
            <person name="Poggeler S."/>
            <person name="Quandt C.A."/>
            <person name="Sperisen C."/>
            <person name="Tritt A."/>
            <person name="Tisserant E."/>
            <person name="Crous P.W."/>
            <person name="Henrissat B."/>
            <person name="Nehls U."/>
            <person name="Egli S."/>
            <person name="Spatafora J.W."/>
            <person name="Grigoriev I.V."/>
            <person name="Martin F.M."/>
        </authorList>
    </citation>
    <scope>NUCLEOTIDE SEQUENCE [LARGE SCALE GENOMIC DNA]</scope>
    <source>
        <strain evidence="1 2">1.58</strain>
    </source>
</reference>
<dbReference type="Proteomes" id="UP000250078">
    <property type="component" value="Unassembled WGS sequence"/>
</dbReference>